<dbReference type="NCBIfam" id="NF033644">
    <property type="entry name" value="antiterm_UpxY"/>
    <property type="match status" value="1"/>
</dbReference>
<dbReference type="PANTHER" id="PTHR30265:SF4">
    <property type="entry name" value="KOW MOTIF FAMILY PROTEIN, EXPRESSED"/>
    <property type="match status" value="1"/>
</dbReference>
<dbReference type="SUPFAM" id="SSF50104">
    <property type="entry name" value="Translation proteins SH3-like domain"/>
    <property type="match status" value="1"/>
</dbReference>
<dbReference type="Pfam" id="PF02357">
    <property type="entry name" value="NusG"/>
    <property type="match status" value="1"/>
</dbReference>
<evidence type="ECO:0000256" key="1">
    <source>
        <dbReference type="ARBA" id="ARBA00022814"/>
    </source>
</evidence>
<keyword evidence="2" id="KW-0805">Transcription regulation</keyword>
<dbReference type="Gene3D" id="3.30.70.940">
    <property type="entry name" value="NusG, N-terminal domain"/>
    <property type="match status" value="1"/>
</dbReference>
<keyword evidence="3" id="KW-0804">Transcription</keyword>
<dbReference type="InterPro" id="IPR008991">
    <property type="entry name" value="Translation_prot_SH3-like_sf"/>
</dbReference>
<name>A0A645ARS2_9ZZZZ</name>
<evidence type="ECO:0000256" key="2">
    <source>
        <dbReference type="ARBA" id="ARBA00023015"/>
    </source>
</evidence>
<dbReference type="InterPro" id="IPR043425">
    <property type="entry name" value="NusG-like"/>
</dbReference>
<dbReference type="PANTHER" id="PTHR30265">
    <property type="entry name" value="RHO-INTERACTING TRANSCRIPTION TERMINATION FACTOR NUSG"/>
    <property type="match status" value="1"/>
</dbReference>
<evidence type="ECO:0000313" key="5">
    <source>
        <dbReference type="EMBL" id="MPM55011.1"/>
    </source>
</evidence>
<proteinExistence type="predicted"/>
<dbReference type="InterPro" id="IPR005824">
    <property type="entry name" value="KOW"/>
</dbReference>
<dbReference type="SUPFAM" id="SSF82679">
    <property type="entry name" value="N-utilization substance G protein NusG, N-terminal domain"/>
    <property type="match status" value="1"/>
</dbReference>
<sequence>MQFYTNFVLKCSWNLFISGCTSHLSYRNLYENEKENCDGQTAKLCFYPKPKPNDIIMQMTDNEPFWLAARTRANQEIRLRESLKKLDVTHFLPTRFVVRTYSDRRKRVEVPVISNLIFVKCTRVEAYALLNDHHLHISYMKDYSTGRMLRIAEQDMQNFMRFVGQCADNGDYECVQLDEVAPGDRVRITEGCFTGLEGELVRIDGKTHVVVRIPQVMAMGIKIPLSRLQKVK</sequence>
<dbReference type="CDD" id="cd09895">
    <property type="entry name" value="NGN_SP_UpxY"/>
    <property type="match status" value="1"/>
</dbReference>
<evidence type="ECO:0000259" key="4">
    <source>
        <dbReference type="SMART" id="SM00739"/>
    </source>
</evidence>
<evidence type="ECO:0000256" key="3">
    <source>
        <dbReference type="ARBA" id="ARBA00023163"/>
    </source>
</evidence>
<organism evidence="5">
    <name type="scientific">bioreactor metagenome</name>
    <dbReference type="NCBI Taxonomy" id="1076179"/>
    <lineage>
        <taxon>unclassified sequences</taxon>
        <taxon>metagenomes</taxon>
        <taxon>ecological metagenomes</taxon>
    </lineage>
</organism>
<keyword evidence="1" id="KW-0889">Transcription antitermination</keyword>
<feature type="domain" description="KOW" evidence="4">
    <location>
        <begin position="179"/>
        <end position="206"/>
    </location>
</feature>
<protein>
    <recommendedName>
        <fullName evidence="4">KOW domain-containing protein</fullName>
    </recommendedName>
</protein>
<dbReference type="AlphaFoldDB" id="A0A645ARS2"/>
<comment type="caution">
    <text evidence="5">The sequence shown here is derived from an EMBL/GenBank/DDBJ whole genome shotgun (WGS) entry which is preliminary data.</text>
</comment>
<gene>
    <name evidence="5" type="ORF">SDC9_101796</name>
</gene>
<dbReference type="SMART" id="SM00739">
    <property type="entry name" value="KOW"/>
    <property type="match status" value="1"/>
</dbReference>
<reference evidence="5" key="1">
    <citation type="submission" date="2019-08" db="EMBL/GenBank/DDBJ databases">
        <authorList>
            <person name="Kucharzyk K."/>
            <person name="Murdoch R.W."/>
            <person name="Higgins S."/>
            <person name="Loffler F."/>
        </authorList>
    </citation>
    <scope>NUCLEOTIDE SEQUENCE</scope>
</reference>
<dbReference type="GO" id="GO:0031564">
    <property type="term" value="P:transcription antitermination"/>
    <property type="evidence" value="ECO:0007669"/>
    <property type="project" value="UniProtKB-KW"/>
</dbReference>
<accession>A0A645ARS2</accession>
<dbReference type="EMBL" id="VSSQ01015069">
    <property type="protein sequence ID" value="MPM55011.1"/>
    <property type="molecule type" value="Genomic_DNA"/>
</dbReference>
<dbReference type="InterPro" id="IPR006645">
    <property type="entry name" value="NGN-like_dom"/>
</dbReference>
<dbReference type="GO" id="GO:0006354">
    <property type="term" value="P:DNA-templated transcription elongation"/>
    <property type="evidence" value="ECO:0007669"/>
    <property type="project" value="InterPro"/>
</dbReference>
<dbReference type="InterPro" id="IPR036735">
    <property type="entry name" value="NGN_dom_sf"/>
</dbReference>